<dbReference type="AlphaFoldDB" id="A0A5C1ACR1"/>
<proteinExistence type="predicted"/>
<protein>
    <submittedName>
        <fullName evidence="1">Uncharacterized protein</fullName>
    </submittedName>
</protein>
<sequence length="132" mass="14890">MAATKVTKAVSVPNVSEAIREVFRRRGNIPNGLVMDELAALNISQTQYSPSLISAQRRKMFPQKKKTQKEKRYEQLEKKVSDVVRLLFDATSELEDLITDFEADGGYVPSLLSGTHTLLHGTHDTLRVMNSW</sequence>
<name>A0A5C1ACR1_9BACT</name>
<reference evidence="2" key="1">
    <citation type="submission" date="2019-08" db="EMBL/GenBank/DDBJ databases">
        <title>Limnoglobus roseus gen. nov., sp. nov., a novel freshwater planctomycete with a giant genome from the family Gemmataceae.</title>
        <authorList>
            <person name="Kulichevskaya I.S."/>
            <person name="Naumoff D.G."/>
            <person name="Miroshnikov K."/>
            <person name="Ivanova A."/>
            <person name="Philippov D.A."/>
            <person name="Hakobyan A."/>
            <person name="Rijpstra I.C."/>
            <person name="Sinninghe Damste J.S."/>
            <person name="Liesack W."/>
            <person name="Dedysh S.N."/>
        </authorList>
    </citation>
    <scope>NUCLEOTIDE SEQUENCE [LARGE SCALE GENOMIC DNA]</scope>
    <source>
        <strain evidence="2">PX52</strain>
    </source>
</reference>
<accession>A0A5C1ACR1</accession>
<evidence type="ECO:0000313" key="2">
    <source>
        <dbReference type="Proteomes" id="UP000324974"/>
    </source>
</evidence>
<gene>
    <name evidence="1" type="ORF">PX52LOC_03489</name>
</gene>
<dbReference type="RefSeq" id="WP_149111253.1">
    <property type="nucleotide sequence ID" value="NZ_CP042425.1"/>
</dbReference>
<evidence type="ECO:0000313" key="1">
    <source>
        <dbReference type="EMBL" id="QEL16530.1"/>
    </source>
</evidence>
<organism evidence="1 2">
    <name type="scientific">Limnoglobus roseus</name>
    <dbReference type="NCBI Taxonomy" id="2598579"/>
    <lineage>
        <taxon>Bacteria</taxon>
        <taxon>Pseudomonadati</taxon>
        <taxon>Planctomycetota</taxon>
        <taxon>Planctomycetia</taxon>
        <taxon>Gemmatales</taxon>
        <taxon>Gemmataceae</taxon>
        <taxon>Limnoglobus</taxon>
    </lineage>
</organism>
<dbReference type="EMBL" id="CP042425">
    <property type="protein sequence ID" value="QEL16530.1"/>
    <property type="molecule type" value="Genomic_DNA"/>
</dbReference>
<dbReference type="KEGG" id="lrs:PX52LOC_03489"/>
<dbReference type="Proteomes" id="UP000324974">
    <property type="component" value="Chromosome"/>
</dbReference>
<keyword evidence="2" id="KW-1185">Reference proteome</keyword>